<dbReference type="Pfam" id="PF01451">
    <property type="entry name" value="LMWPc"/>
    <property type="match status" value="1"/>
</dbReference>
<keyword evidence="4" id="KW-1185">Reference proteome</keyword>
<dbReference type="EC" id="1.20.4.1" evidence="3"/>
<feature type="domain" description="Phosphotyrosine protein phosphatase I" evidence="2">
    <location>
        <begin position="2"/>
        <end position="138"/>
    </location>
</feature>
<dbReference type="PANTHER" id="PTHR43428:SF1">
    <property type="entry name" value="ARSENATE REDUCTASE"/>
    <property type="match status" value="1"/>
</dbReference>
<proteinExistence type="predicted"/>
<comment type="caution">
    <text evidence="3">The sequence shown here is derived from an EMBL/GenBank/DDBJ whole genome shotgun (WGS) entry which is preliminary data.</text>
</comment>
<name>A0A6V8M2T9_9BACT</name>
<gene>
    <name evidence="3" type="primary">arsC_2</name>
    <name evidence="3" type="ORF">NNJEOMEG_04002</name>
</gene>
<dbReference type="InterPro" id="IPR036196">
    <property type="entry name" value="Ptyr_pPase_sf"/>
</dbReference>
<evidence type="ECO:0000313" key="3">
    <source>
        <dbReference type="EMBL" id="GFK96127.1"/>
    </source>
</evidence>
<dbReference type="Proteomes" id="UP000494245">
    <property type="component" value="Unassembled WGS sequence"/>
</dbReference>
<dbReference type="PANTHER" id="PTHR43428">
    <property type="entry name" value="ARSENATE REDUCTASE"/>
    <property type="match status" value="1"/>
</dbReference>
<accession>A0A6V8M2T9</accession>
<dbReference type="EMBL" id="BLTE01000035">
    <property type="protein sequence ID" value="GFK96127.1"/>
    <property type="molecule type" value="Genomic_DNA"/>
</dbReference>
<protein>
    <submittedName>
        <fullName evidence="3">Glutaredoxin arsenate reductase</fullName>
        <ecNumber evidence="3">1.20.4.1</ecNumber>
    </submittedName>
</protein>
<dbReference type="InterPro" id="IPR023485">
    <property type="entry name" value="Ptyr_pPase"/>
</dbReference>
<keyword evidence="1" id="KW-0059">Arsenical resistance</keyword>
<reference evidence="3 4" key="2">
    <citation type="submission" date="2020-05" db="EMBL/GenBank/DDBJ databases">
        <title>Draft genome sequence of Desulfovibrio sp. strainFSS-1.</title>
        <authorList>
            <person name="Shimoshige H."/>
            <person name="Kobayashi H."/>
            <person name="Maekawa T."/>
        </authorList>
    </citation>
    <scope>NUCLEOTIDE SEQUENCE [LARGE SCALE GENOMIC DNA]</scope>
    <source>
        <strain evidence="3 4">SIID29052-01</strain>
    </source>
</reference>
<dbReference type="Gene3D" id="3.40.50.2300">
    <property type="match status" value="1"/>
</dbReference>
<dbReference type="GO" id="GO:0008794">
    <property type="term" value="F:arsenate reductase (glutaredoxin) activity"/>
    <property type="evidence" value="ECO:0007669"/>
    <property type="project" value="UniProtKB-EC"/>
</dbReference>
<dbReference type="RefSeq" id="WP_173087262.1">
    <property type="nucleotide sequence ID" value="NZ_BLTE01000035.1"/>
</dbReference>
<keyword evidence="3" id="KW-0560">Oxidoreductase</keyword>
<reference evidence="3 4" key="1">
    <citation type="submission" date="2020-04" db="EMBL/GenBank/DDBJ databases">
        <authorList>
            <consortium name="Desulfovibrio sp. FSS-1 genome sequencing consortium"/>
            <person name="Shimoshige H."/>
            <person name="Kobayashi H."/>
            <person name="Maekawa T."/>
        </authorList>
    </citation>
    <scope>NUCLEOTIDE SEQUENCE [LARGE SCALE GENOMIC DNA]</scope>
    <source>
        <strain evidence="3 4">SIID29052-01</strain>
    </source>
</reference>
<evidence type="ECO:0000259" key="2">
    <source>
        <dbReference type="SMART" id="SM00226"/>
    </source>
</evidence>
<organism evidence="3 4">
    <name type="scientific">Fundidesulfovibrio magnetotacticus</name>
    <dbReference type="NCBI Taxonomy" id="2730080"/>
    <lineage>
        <taxon>Bacteria</taxon>
        <taxon>Pseudomonadati</taxon>
        <taxon>Thermodesulfobacteriota</taxon>
        <taxon>Desulfovibrionia</taxon>
        <taxon>Desulfovibrionales</taxon>
        <taxon>Desulfovibrionaceae</taxon>
        <taxon>Fundidesulfovibrio</taxon>
    </lineage>
</organism>
<dbReference type="SMART" id="SM00226">
    <property type="entry name" value="LMWPc"/>
    <property type="match status" value="1"/>
</dbReference>
<evidence type="ECO:0000256" key="1">
    <source>
        <dbReference type="ARBA" id="ARBA00022849"/>
    </source>
</evidence>
<sequence length="157" mass="17421">MKRVLFLCVHNSARSQIAEAYLKLLGGDGFHVESAGFEPGPINPLVVEVMAEVGVDLTDKGSQKVFDLFREGRVFDYVITVCEESEGSKCPIFPGMTHRLHLAFEDPAAVTGTREERLAQVRAIRDAIRKVVEEFISWVGSSGRKPLGDFWEIKPTA</sequence>
<dbReference type="SUPFAM" id="SSF52788">
    <property type="entry name" value="Phosphotyrosine protein phosphatases I"/>
    <property type="match status" value="1"/>
</dbReference>
<dbReference type="CDD" id="cd16345">
    <property type="entry name" value="LMWP_ArsC"/>
    <property type="match status" value="1"/>
</dbReference>
<evidence type="ECO:0000313" key="4">
    <source>
        <dbReference type="Proteomes" id="UP000494245"/>
    </source>
</evidence>
<dbReference type="GO" id="GO:0046685">
    <property type="term" value="P:response to arsenic-containing substance"/>
    <property type="evidence" value="ECO:0007669"/>
    <property type="project" value="UniProtKB-KW"/>
</dbReference>
<dbReference type="AlphaFoldDB" id="A0A6V8M2T9"/>